<protein>
    <submittedName>
        <fullName evidence="1">HutD family protein</fullName>
    </submittedName>
</protein>
<dbReference type="PANTHER" id="PTHR37943:SF1">
    <property type="entry name" value="PROTEIN VES"/>
    <property type="match status" value="1"/>
</dbReference>
<dbReference type="SUPFAM" id="SSF51182">
    <property type="entry name" value="RmlC-like cupins"/>
    <property type="match status" value="1"/>
</dbReference>
<proteinExistence type="predicted"/>
<reference evidence="1 2" key="1">
    <citation type="submission" date="2020-04" db="EMBL/GenBank/DDBJ databases">
        <title>Gordonia sp. nov. TBRC 11910.</title>
        <authorList>
            <person name="Suriyachadkun C."/>
        </authorList>
    </citation>
    <scope>NUCLEOTIDE SEQUENCE [LARGE SCALE GENOMIC DNA]</scope>
    <source>
        <strain evidence="1 2">TBRC 11910</strain>
    </source>
</reference>
<dbReference type="RefSeq" id="WP_170197363.1">
    <property type="nucleotide sequence ID" value="NZ_JABBNB010000043.1"/>
</dbReference>
<dbReference type="EMBL" id="JABBNB010000043">
    <property type="protein sequence ID" value="NMO04856.1"/>
    <property type="molecule type" value="Genomic_DNA"/>
</dbReference>
<dbReference type="InterPro" id="IPR011051">
    <property type="entry name" value="RmlC_Cupin_sf"/>
</dbReference>
<dbReference type="InterPro" id="IPR010282">
    <property type="entry name" value="Uncharacterised_HutD/Ves"/>
</dbReference>
<evidence type="ECO:0000313" key="1">
    <source>
        <dbReference type="EMBL" id="NMO04856.1"/>
    </source>
</evidence>
<gene>
    <name evidence="1" type="ORF">HH308_26885</name>
</gene>
<dbReference type="PANTHER" id="PTHR37943">
    <property type="entry name" value="PROTEIN VES"/>
    <property type="match status" value="1"/>
</dbReference>
<evidence type="ECO:0000313" key="2">
    <source>
        <dbReference type="Proteomes" id="UP000550729"/>
    </source>
</evidence>
<dbReference type="Gene3D" id="2.60.120.10">
    <property type="entry name" value="Jelly Rolls"/>
    <property type="match status" value="1"/>
</dbReference>
<accession>A0A848L238</accession>
<sequence length="187" mass="19602">MSISITRAADLRRVPWRNGQGLTTEIAVGGPPDRFDWRVSRADVAHSGDFSLFPGIDRIIVLTDGPDITLELPDRTHTLLVDKPFCFDGGLPIRCVVDGSARDLNVMTRRGAAAASLTVWTSSATDDALVLPAADHLVLVVLEGALSLAAADGTVVDTLEDGDAAVCTQPVTLAGDARVAAAQIAMS</sequence>
<dbReference type="Proteomes" id="UP000550729">
    <property type="component" value="Unassembled WGS sequence"/>
</dbReference>
<comment type="caution">
    <text evidence="1">The sequence shown here is derived from an EMBL/GenBank/DDBJ whole genome shotgun (WGS) entry which is preliminary data.</text>
</comment>
<organism evidence="1 2">
    <name type="scientific">Gordonia asplenii</name>
    <dbReference type="NCBI Taxonomy" id="2725283"/>
    <lineage>
        <taxon>Bacteria</taxon>
        <taxon>Bacillati</taxon>
        <taxon>Actinomycetota</taxon>
        <taxon>Actinomycetes</taxon>
        <taxon>Mycobacteriales</taxon>
        <taxon>Gordoniaceae</taxon>
        <taxon>Gordonia</taxon>
    </lineage>
</organism>
<dbReference type="CDD" id="cd20293">
    <property type="entry name" value="cupin_HutD_N"/>
    <property type="match status" value="1"/>
</dbReference>
<name>A0A848L238_9ACTN</name>
<dbReference type="InterPro" id="IPR014710">
    <property type="entry name" value="RmlC-like_jellyroll"/>
</dbReference>
<dbReference type="AlphaFoldDB" id="A0A848L238"/>
<keyword evidence="2" id="KW-1185">Reference proteome</keyword>
<dbReference type="Pfam" id="PF05962">
    <property type="entry name" value="HutD"/>
    <property type="match status" value="1"/>
</dbReference>